<comment type="caution">
    <text evidence="1">The sequence shown here is derived from an EMBL/GenBank/DDBJ whole genome shotgun (WGS) entry which is preliminary data.</text>
</comment>
<gene>
    <name evidence="1" type="ORF">PXEA_LOCUS35205</name>
</gene>
<keyword evidence="2" id="KW-1185">Reference proteome</keyword>
<dbReference type="AlphaFoldDB" id="A0A448XPN4"/>
<dbReference type="Proteomes" id="UP000784294">
    <property type="component" value="Unassembled WGS sequence"/>
</dbReference>
<evidence type="ECO:0000313" key="2">
    <source>
        <dbReference type="Proteomes" id="UP000784294"/>
    </source>
</evidence>
<reference evidence="1" key="1">
    <citation type="submission" date="2018-11" db="EMBL/GenBank/DDBJ databases">
        <authorList>
            <consortium name="Pathogen Informatics"/>
        </authorList>
    </citation>
    <scope>NUCLEOTIDE SEQUENCE</scope>
</reference>
<dbReference type="EMBL" id="CAAALY010270903">
    <property type="protein sequence ID" value="VEL41765.1"/>
    <property type="molecule type" value="Genomic_DNA"/>
</dbReference>
<proteinExistence type="predicted"/>
<protein>
    <submittedName>
        <fullName evidence="1">Uncharacterized protein</fullName>
    </submittedName>
</protein>
<evidence type="ECO:0000313" key="1">
    <source>
        <dbReference type="EMBL" id="VEL41765.1"/>
    </source>
</evidence>
<accession>A0A448XPN4</accession>
<name>A0A448XPN4_9PLAT</name>
<sequence length="79" mass="9051">MLDEDDPDFDLNDREGQDIGFEYSSLTGQTRLLESLVDARGLVDVNMEHYFSGTRIFDFEKQVAGFRGKHFQTLTTRSA</sequence>
<organism evidence="1 2">
    <name type="scientific">Protopolystoma xenopodis</name>
    <dbReference type="NCBI Taxonomy" id="117903"/>
    <lineage>
        <taxon>Eukaryota</taxon>
        <taxon>Metazoa</taxon>
        <taxon>Spiralia</taxon>
        <taxon>Lophotrochozoa</taxon>
        <taxon>Platyhelminthes</taxon>
        <taxon>Monogenea</taxon>
        <taxon>Polyopisthocotylea</taxon>
        <taxon>Polystomatidea</taxon>
        <taxon>Polystomatidae</taxon>
        <taxon>Protopolystoma</taxon>
    </lineage>
</organism>